<name>A0A0E0DJL4_9ORYZ</name>
<reference evidence="1" key="1">
    <citation type="submission" date="2015-04" db="UniProtKB">
        <authorList>
            <consortium name="EnsemblPlants"/>
        </authorList>
    </citation>
    <scope>IDENTIFICATION</scope>
</reference>
<dbReference type="Gramene" id="OMERI04G23920.2">
    <property type="protein sequence ID" value="OMERI04G23920.2"/>
    <property type="gene ID" value="OMERI04G23920"/>
</dbReference>
<dbReference type="Proteomes" id="UP000008021">
    <property type="component" value="Chromosome 4"/>
</dbReference>
<evidence type="ECO:0000313" key="2">
    <source>
        <dbReference type="Proteomes" id="UP000008021"/>
    </source>
</evidence>
<protein>
    <submittedName>
        <fullName evidence="1">Uncharacterized protein</fullName>
    </submittedName>
</protein>
<sequence>MASMNSTPSAPILRDAACVPSAPTTAASKLVAAMDGFFFLISTGANVSGGGGSSFVFTRALHDARARKMYQRKKLAGTTVSNSKKTSGIKGKKVVQEKIYTRCTPAILSDLFSDIGDQQKELVRQMGHDLKALDDLYTYVTSITDEEAVKKIWVHISQPVPMSLSLHDIQQAIRLDTQMQEETFNVAVQVLASDEIHRFGGTDFVGWRHFLNQDFAMFATAGDDLWNPEDHLPSFKDDSLVPYDLPSCHLECMKLAFPDWDEDIPNWVSEFPSTIPALYNRLDCAFHVLYYMRNWDGTRLVNPPLTDQGDLRKEFLSNLLSFKKNEAILPDFVTHCLKLSKKI</sequence>
<evidence type="ECO:0000313" key="1">
    <source>
        <dbReference type="EnsemblPlants" id="OMERI04G23920.2"/>
    </source>
</evidence>
<dbReference type="HOGENOM" id="CLU_061673_0_0_1"/>
<dbReference type="eggNOG" id="ENOG502R40B">
    <property type="taxonomic scope" value="Eukaryota"/>
</dbReference>
<accession>A0A0E0DJL4</accession>
<organism evidence="1">
    <name type="scientific">Oryza meridionalis</name>
    <dbReference type="NCBI Taxonomy" id="40149"/>
    <lineage>
        <taxon>Eukaryota</taxon>
        <taxon>Viridiplantae</taxon>
        <taxon>Streptophyta</taxon>
        <taxon>Embryophyta</taxon>
        <taxon>Tracheophyta</taxon>
        <taxon>Spermatophyta</taxon>
        <taxon>Magnoliopsida</taxon>
        <taxon>Liliopsida</taxon>
        <taxon>Poales</taxon>
        <taxon>Poaceae</taxon>
        <taxon>BOP clade</taxon>
        <taxon>Oryzoideae</taxon>
        <taxon>Oryzeae</taxon>
        <taxon>Oryzinae</taxon>
        <taxon>Oryza</taxon>
    </lineage>
</organism>
<dbReference type="EnsemblPlants" id="OMERI04G23920.2">
    <property type="protein sequence ID" value="OMERI04G23920.2"/>
    <property type="gene ID" value="OMERI04G23920"/>
</dbReference>
<reference evidence="1" key="2">
    <citation type="submission" date="2018-05" db="EMBL/GenBank/DDBJ databases">
        <title>OmerRS3 (Oryza meridionalis Reference Sequence Version 3).</title>
        <authorList>
            <person name="Zhang J."/>
            <person name="Kudrna D."/>
            <person name="Lee S."/>
            <person name="Talag J."/>
            <person name="Welchert J."/>
            <person name="Wing R.A."/>
        </authorList>
    </citation>
    <scope>NUCLEOTIDE SEQUENCE [LARGE SCALE GENOMIC DNA]</scope>
    <source>
        <strain evidence="1">cv. OR44</strain>
    </source>
</reference>
<dbReference type="AlphaFoldDB" id="A0A0E0DJL4"/>
<proteinExistence type="predicted"/>
<keyword evidence="2" id="KW-1185">Reference proteome</keyword>